<evidence type="ECO:0000313" key="3">
    <source>
        <dbReference type="Proteomes" id="UP001500707"/>
    </source>
</evidence>
<evidence type="ECO:0000313" key="2">
    <source>
        <dbReference type="EMBL" id="GAA3591111.1"/>
    </source>
</evidence>
<sequence>MGQDTAADASRSLRLLASDDLRHHPSTGPQPRRSTPSTPGTPLNLAMVDYLTSAVGEVVAHARTVTDELAPLPDRVEDIYAWYIDQTSDADADEQAYRDTLIETQRLEHAVRLGETDEVCKEPCPRCGCWGLMWEAGRARCSNRKCRTPGGISSSWSPSRLAAQKIRRTEIWRRNAT</sequence>
<feature type="compositionally biased region" description="Low complexity" evidence="1">
    <location>
        <begin position="1"/>
        <end position="16"/>
    </location>
</feature>
<dbReference type="Proteomes" id="UP001500707">
    <property type="component" value="Unassembled WGS sequence"/>
</dbReference>
<feature type="region of interest" description="Disordered" evidence="1">
    <location>
        <begin position="1"/>
        <end position="42"/>
    </location>
</feature>
<keyword evidence="3" id="KW-1185">Reference proteome</keyword>
<reference evidence="3" key="1">
    <citation type="journal article" date="2019" name="Int. J. Syst. Evol. Microbiol.">
        <title>The Global Catalogue of Microorganisms (GCM) 10K type strain sequencing project: providing services to taxonomists for standard genome sequencing and annotation.</title>
        <authorList>
            <consortium name="The Broad Institute Genomics Platform"/>
            <consortium name="The Broad Institute Genome Sequencing Center for Infectious Disease"/>
            <person name="Wu L."/>
            <person name="Ma J."/>
        </authorList>
    </citation>
    <scope>NUCLEOTIDE SEQUENCE [LARGE SCALE GENOMIC DNA]</scope>
    <source>
        <strain evidence="3">JCM 17656</strain>
    </source>
</reference>
<dbReference type="EMBL" id="BAABCE010000027">
    <property type="protein sequence ID" value="GAA3591111.1"/>
    <property type="molecule type" value="Genomic_DNA"/>
</dbReference>
<name>A0ABP6YYJ9_9ACTN</name>
<evidence type="ECO:0000256" key="1">
    <source>
        <dbReference type="SAM" id="MobiDB-lite"/>
    </source>
</evidence>
<organism evidence="2 3">
    <name type="scientific">Streptomyces osmaniensis</name>
    <dbReference type="NCBI Taxonomy" id="593134"/>
    <lineage>
        <taxon>Bacteria</taxon>
        <taxon>Bacillati</taxon>
        <taxon>Actinomycetota</taxon>
        <taxon>Actinomycetes</taxon>
        <taxon>Kitasatosporales</taxon>
        <taxon>Streptomycetaceae</taxon>
        <taxon>Streptomyces</taxon>
    </lineage>
</organism>
<protein>
    <submittedName>
        <fullName evidence="2">Uncharacterized protein</fullName>
    </submittedName>
</protein>
<accession>A0ABP6YYJ9</accession>
<proteinExistence type="predicted"/>
<dbReference type="RefSeq" id="WP_346186354.1">
    <property type="nucleotide sequence ID" value="NZ_BAABCE010000027.1"/>
</dbReference>
<gene>
    <name evidence="2" type="ORF">GCM10022295_85960</name>
</gene>
<feature type="compositionally biased region" description="Low complexity" evidence="1">
    <location>
        <begin position="26"/>
        <end position="42"/>
    </location>
</feature>
<comment type="caution">
    <text evidence="2">The sequence shown here is derived from an EMBL/GenBank/DDBJ whole genome shotgun (WGS) entry which is preliminary data.</text>
</comment>